<sequence>MKRHLHTKVIIIFIGFLFLFGCNTYRDKFNLTLQNYEVWRDFIQPTEIELVWTSIPWRSSFQ</sequence>
<dbReference type="AlphaFoldDB" id="A0A382GF45"/>
<comment type="subcellular location">
    <subcellularLocation>
        <location evidence="1">Membrane</location>
    </subcellularLocation>
</comment>
<proteinExistence type="predicted"/>
<organism evidence="4">
    <name type="scientific">marine metagenome</name>
    <dbReference type="NCBI Taxonomy" id="408172"/>
    <lineage>
        <taxon>unclassified sequences</taxon>
        <taxon>metagenomes</taxon>
        <taxon>ecological metagenomes</taxon>
    </lineage>
</organism>
<name>A0A382GF45_9ZZZZ</name>
<dbReference type="PROSITE" id="PS51257">
    <property type="entry name" value="PROKAR_LIPOPROTEIN"/>
    <property type="match status" value="1"/>
</dbReference>
<evidence type="ECO:0000256" key="3">
    <source>
        <dbReference type="ARBA" id="ARBA00023136"/>
    </source>
</evidence>
<evidence type="ECO:0000256" key="1">
    <source>
        <dbReference type="ARBA" id="ARBA00004370"/>
    </source>
</evidence>
<dbReference type="GO" id="GO:0016020">
    <property type="term" value="C:membrane"/>
    <property type="evidence" value="ECO:0007669"/>
    <property type="project" value="UniProtKB-SubCell"/>
</dbReference>
<evidence type="ECO:0000313" key="4">
    <source>
        <dbReference type="EMBL" id="SVB73472.1"/>
    </source>
</evidence>
<evidence type="ECO:0000256" key="2">
    <source>
        <dbReference type="ARBA" id="ARBA00022692"/>
    </source>
</evidence>
<accession>A0A382GF45</accession>
<reference evidence="4" key="1">
    <citation type="submission" date="2018-05" db="EMBL/GenBank/DDBJ databases">
        <authorList>
            <person name="Lanie J.A."/>
            <person name="Ng W.-L."/>
            <person name="Kazmierczak K.M."/>
            <person name="Andrzejewski T.M."/>
            <person name="Davidsen T.M."/>
            <person name="Wayne K.J."/>
            <person name="Tettelin H."/>
            <person name="Glass J.I."/>
            <person name="Rusch D."/>
            <person name="Podicherti R."/>
            <person name="Tsui H.-C.T."/>
            <person name="Winkler M.E."/>
        </authorList>
    </citation>
    <scope>NUCLEOTIDE SEQUENCE</scope>
</reference>
<keyword evidence="2" id="KW-0812">Transmembrane</keyword>
<dbReference type="InterPro" id="IPR036257">
    <property type="entry name" value="Cyt_c_oxidase_su2_TM_sf"/>
</dbReference>
<gene>
    <name evidence="4" type="ORF">METZ01_LOCUS226326</name>
</gene>
<protein>
    <submittedName>
        <fullName evidence="4">Uncharacterized protein</fullName>
    </submittedName>
</protein>
<dbReference type="EMBL" id="UINC01055039">
    <property type="protein sequence ID" value="SVB73472.1"/>
    <property type="molecule type" value="Genomic_DNA"/>
</dbReference>
<feature type="non-terminal residue" evidence="4">
    <location>
        <position position="62"/>
    </location>
</feature>
<keyword evidence="3" id="KW-0472">Membrane</keyword>
<dbReference type="SUPFAM" id="SSF81464">
    <property type="entry name" value="Cytochrome c oxidase subunit II-like, transmembrane region"/>
    <property type="match status" value="1"/>
</dbReference>